<dbReference type="EMBL" id="AB370272">
    <property type="protein sequence ID" value="BAG11603.1"/>
    <property type="molecule type" value="Genomic_DNA"/>
</dbReference>
<dbReference type="InterPro" id="IPR006170">
    <property type="entry name" value="PBP/GOBP"/>
</dbReference>
<sequence>MIFTMFVRLHVSLMVIKCGIILAQFKYQDPCENHLGFTAEEANAIMENWPANLAVSKVNRTHKCLVACLVSYFMLLDNSGEIHLDKYFDAGIIDEFEVAGTLVRCFEEYKNEKDICDYAFGMFNCYRMEKIINSESSQEEY</sequence>
<dbReference type="InterPro" id="IPR036728">
    <property type="entry name" value="PBP_GOBP_sf"/>
</dbReference>
<name>B0M2C5_9MUSC</name>
<dbReference type="GO" id="GO:0005549">
    <property type="term" value="F:odorant binding"/>
    <property type="evidence" value="ECO:0007669"/>
    <property type="project" value="InterPro"/>
</dbReference>
<dbReference type="Pfam" id="PF01395">
    <property type="entry name" value="PBP_GOBP"/>
    <property type="match status" value="1"/>
</dbReference>
<evidence type="ECO:0000256" key="1">
    <source>
        <dbReference type="SAM" id="SignalP"/>
    </source>
</evidence>
<dbReference type="Gene3D" id="1.10.238.20">
    <property type="entry name" value="Pheromone/general odorant binding protein domain"/>
    <property type="match status" value="1"/>
</dbReference>
<proteinExistence type="predicted"/>
<organism evidence="2">
    <name type="scientific">Drosophila merina</name>
    <dbReference type="NCBI Taxonomy" id="300357"/>
    <lineage>
        <taxon>Eukaryota</taxon>
        <taxon>Metazoa</taxon>
        <taxon>Ecdysozoa</taxon>
        <taxon>Arthropoda</taxon>
        <taxon>Hexapoda</taxon>
        <taxon>Insecta</taxon>
        <taxon>Pterygota</taxon>
        <taxon>Neoptera</taxon>
        <taxon>Endopterygota</taxon>
        <taxon>Diptera</taxon>
        <taxon>Brachycera</taxon>
        <taxon>Muscomorpha</taxon>
        <taxon>Ephydroidea</taxon>
        <taxon>Drosophilidae</taxon>
        <taxon>Drosophila</taxon>
        <taxon>Sophophora</taxon>
    </lineage>
</organism>
<accession>B0M2C5</accession>
<evidence type="ECO:0000313" key="2">
    <source>
        <dbReference type="EMBL" id="BAG11603.1"/>
    </source>
</evidence>
<dbReference type="AlphaFoldDB" id="B0M2C5"/>
<feature type="chain" id="PRO_5002750233" evidence="1">
    <location>
        <begin position="24"/>
        <end position="141"/>
    </location>
</feature>
<reference evidence="2" key="1">
    <citation type="journal article" date="2008" name="Genetics">
        <title>Rapid evolution of two odorant-binding protein genes, Obp57d and Obp57e, in the Drosophila melanogaster species group.</title>
        <authorList>
            <person name="Matsuo T."/>
        </authorList>
    </citation>
    <scope>NUCLEOTIDE SEQUENCE</scope>
</reference>
<keyword evidence="1" id="KW-0732">Signal</keyword>
<feature type="signal peptide" evidence="1">
    <location>
        <begin position="1"/>
        <end position="23"/>
    </location>
</feature>
<dbReference type="CDD" id="cd23992">
    <property type="entry name" value="PBP_GOBP"/>
    <property type="match status" value="1"/>
</dbReference>
<protein>
    <submittedName>
        <fullName evidence="2">Odorant-binding protein 57d</fullName>
    </submittedName>
</protein>
<dbReference type="SUPFAM" id="SSF47565">
    <property type="entry name" value="Insect pheromone/odorant-binding proteins"/>
    <property type="match status" value="1"/>
</dbReference>
<gene>
    <name evidence="2" type="primary">Obp57d</name>
</gene>